<dbReference type="AlphaFoldDB" id="A0A6C0R9F6"/>
<dbReference type="PANTHER" id="PTHR24567">
    <property type="entry name" value="CRP FAMILY TRANSCRIPTIONAL REGULATORY PROTEIN"/>
    <property type="match status" value="1"/>
</dbReference>
<evidence type="ECO:0000256" key="1">
    <source>
        <dbReference type="ARBA" id="ARBA00023015"/>
    </source>
</evidence>
<dbReference type="Gene3D" id="2.60.120.10">
    <property type="entry name" value="Jelly Rolls"/>
    <property type="match status" value="1"/>
</dbReference>
<evidence type="ECO:0000259" key="5">
    <source>
        <dbReference type="PROSITE" id="PS51063"/>
    </source>
</evidence>
<dbReference type="SUPFAM" id="SSF51206">
    <property type="entry name" value="cAMP-binding domain-like"/>
    <property type="match status" value="1"/>
</dbReference>
<dbReference type="SMART" id="SM00100">
    <property type="entry name" value="cNMP"/>
    <property type="match status" value="1"/>
</dbReference>
<evidence type="ECO:0000259" key="4">
    <source>
        <dbReference type="PROSITE" id="PS50042"/>
    </source>
</evidence>
<proteinExistence type="predicted"/>
<dbReference type="SUPFAM" id="SSF46785">
    <property type="entry name" value="Winged helix' DNA-binding domain"/>
    <property type="match status" value="1"/>
</dbReference>
<dbReference type="Proteomes" id="UP000474630">
    <property type="component" value="Chromosome"/>
</dbReference>
<feature type="domain" description="Cyclic nucleotide-binding" evidence="4">
    <location>
        <begin position="14"/>
        <end position="135"/>
    </location>
</feature>
<keyword evidence="7" id="KW-1185">Reference proteome</keyword>
<dbReference type="InterPro" id="IPR036390">
    <property type="entry name" value="WH_DNA-bd_sf"/>
</dbReference>
<dbReference type="GO" id="GO:0003700">
    <property type="term" value="F:DNA-binding transcription factor activity"/>
    <property type="evidence" value="ECO:0007669"/>
    <property type="project" value="TreeGrafter"/>
</dbReference>
<dbReference type="RefSeq" id="WP_163344677.1">
    <property type="nucleotide sequence ID" value="NZ_CP048409.1"/>
</dbReference>
<dbReference type="InterPro" id="IPR036388">
    <property type="entry name" value="WH-like_DNA-bd_sf"/>
</dbReference>
<evidence type="ECO:0000313" key="7">
    <source>
        <dbReference type="Proteomes" id="UP000474630"/>
    </source>
</evidence>
<dbReference type="PRINTS" id="PR00034">
    <property type="entry name" value="HTHCRP"/>
</dbReference>
<dbReference type="InterPro" id="IPR018490">
    <property type="entry name" value="cNMP-bd_dom_sf"/>
</dbReference>
<dbReference type="InterPro" id="IPR014710">
    <property type="entry name" value="RmlC-like_jellyroll"/>
</dbReference>
<evidence type="ECO:0000313" key="6">
    <source>
        <dbReference type="EMBL" id="QIA06747.1"/>
    </source>
</evidence>
<reference evidence="6 7" key="1">
    <citation type="submission" date="2020-02" db="EMBL/GenBank/DDBJ databases">
        <title>Genome sequencing for Draconibacterium sp. strain M1.</title>
        <authorList>
            <person name="Park S.-J."/>
        </authorList>
    </citation>
    <scope>NUCLEOTIDE SEQUENCE [LARGE SCALE GENOMIC DNA]</scope>
    <source>
        <strain evidence="6 7">M1</strain>
    </source>
</reference>
<dbReference type="Gene3D" id="1.10.10.10">
    <property type="entry name" value="Winged helix-like DNA-binding domain superfamily/Winged helix DNA-binding domain"/>
    <property type="match status" value="1"/>
</dbReference>
<keyword evidence="3" id="KW-0804">Transcription</keyword>
<dbReference type="PROSITE" id="PS50042">
    <property type="entry name" value="CNMP_BINDING_3"/>
    <property type="match status" value="1"/>
</dbReference>
<evidence type="ECO:0000256" key="2">
    <source>
        <dbReference type="ARBA" id="ARBA00023125"/>
    </source>
</evidence>
<keyword evidence="1" id="KW-0805">Transcription regulation</keyword>
<dbReference type="PANTHER" id="PTHR24567:SF26">
    <property type="entry name" value="REGULATORY PROTEIN YEIL"/>
    <property type="match status" value="1"/>
</dbReference>
<dbReference type="SMART" id="SM00419">
    <property type="entry name" value="HTH_CRP"/>
    <property type="match status" value="1"/>
</dbReference>
<dbReference type="GO" id="GO:0003677">
    <property type="term" value="F:DNA binding"/>
    <property type="evidence" value="ECO:0007669"/>
    <property type="project" value="UniProtKB-KW"/>
</dbReference>
<dbReference type="EMBL" id="CP048409">
    <property type="protein sequence ID" value="QIA06747.1"/>
    <property type="molecule type" value="Genomic_DNA"/>
</dbReference>
<name>A0A6C0R9F6_9BACT</name>
<dbReference type="PROSITE" id="PS51063">
    <property type="entry name" value="HTH_CRP_2"/>
    <property type="match status" value="1"/>
</dbReference>
<dbReference type="CDD" id="cd00038">
    <property type="entry name" value="CAP_ED"/>
    <property type="match status" value="1"/>
</dbReference>
<accession>A0A6C0R9F6</accession>
<dbReference type="InterPro" id="IPR050397">
    <property type="entry name" value="Env_Response_Regulators"/>
</dbReference>
<sequence>MTNTCVDCTLKSNAVSVLDNNELCALEEGCSRTIYDKGELIFKEGGPVQHIIYLREGFVKLIKRGAGGKDFIFGISKKGAYLGLQNLNKDTKTNYYSAVTLTKSEVCFIDRQCFTELLKKNGEFGLKVLSTVFTDEMNYFDRLVNNVQQQLPGRVANAISYFAREVYGENPFVLNLTQTEIASLVGTSRESVSRILKEFQDMGIISLDKNVLTILNEKRLEEIKNKG</sequence>
<dbReference type="Pfam" id="PF00027">
    <property type="entry name" value="cNMP_binding"/>
    <property type="match status" value="1"/>
</dbReference>
<feature type="domain" description="HTH crp-type" evidence="5">
    <location>
        <begin position="149"/>
        <end position="218"/>
    </location>
</feature>
<evidence type="ECO:0000256" key="3">
    <source>
        <dbReference type="ARBA" id="ARBA00023163"/>
    </source>
</evidence>
<dbReference type="InterPro" id="IPR012318">
    <property type="entry name" value="HTH_CRP"/>
</dbReference>
<protein>
    <submittedName>
        <fullName evidence="6">Crp/Fnr family transcriptional regulator</fullName>
    </submittedName>
</protein>
<organism evidence="6 7">
    <name type="scientific">Draconibacterium halophilum</name>
    <dbReference type="NCBI Taxonomy" id="2706887"/>
    <lineage>
        <taxon>Bacteria</taxon>
        <taxon>Pseudomonadati</taxon>
        <taxon>Bacteroidota</taxon>
        <taxon>Bacteroidia</taxon>
        <taxon>Marinilabiliales</taxon>
        <taxon>Prolixibacteraceae</taxon>
        <taxon>Draconibacterium</taxon>
    </lineage>
</organism>
<dbReference type="Pfam" id="PF13545">
    <property type="entry name" value="HTH_Crp_2"/>
    <property type="match status" value="1"/>
</dbReference>
<dbReference type="KEGG" id="drc:G0Q07_02925"/>
<dbReference type="GO" id="GO:0005829">
    <property type="term" value="C:cytosol"/>
    <property type="evidence" value="ECO:0007669"/>
    <property type="project" value="TreeGrafter"/>
</dbReference>
<keyword evidence="2" id="KW-0238">DNA-binding</keyword>
<dbReference type="InterPro" id="IPR000595">
    <property type="entry name" value="cNMP-bd_dom"/>
</dbReference>
<gene>
    <name evidence="6" type="ORF">G0Q07_02925</name>
</gene>